<evidence type="ECO:0000313" key="2">
    <source>
        <dbReference type="Proteomes" id="UP000822476"/>
    </source>
</evidence>
<proteinExistence type="predicted"/>
<keyword evidence="2" id="KW-1185">Reference proteome</keyword>
<comment type="caution">
    <text evidence="1">The sequence shown here is derived from an EMBL/GenBank/DDBJ whole genome shotgun (WGS) entry which is preliminary data.</text>
</comment>
<organism evidence="1 2">
    <name type="scientific">Paragonimus skrjabini miyazakii</name>
    <dbReference type="NCBI Taxonomy" id="59628"/>
    <lineage>
        <taxon>Eukaryota</taxon>
        <taxon>Metazoa</taxon>
        <taxon>Spiralia</taxon>
        <taxon>Lophotrochozoa</taxon>
        <taxon>Platyhelminthes</taxon>
        <taxon>Trematoda</taxon>
        <taxon>Digenea</taxon>
        <taxon>Plagiorchiida</taxon>
        <taxon>Troglotremata</taxon>
        <taxon>Troglotrematidae</taxon>
        <taxon>Paragonimus</taxon>
    </lineage>
</organism>
<dbReference type="AlphaFoldDB" id="A0A8S9Z6C7"/>
<feature type="non-terminal residue" evidence="1">
    <location>
        <position position="1"/>
    </location>
</feature>
<gene>
    <name evidence="1" type="ORF">EG68_01745</name>
</gene>
<accession>A0A8S9Z6C7</accession>
<name>A0A8S9Z6C7_9TREM</name>
<reference evidence="1" key="1">
    <citation type="submission" date="2019-07" db="EMBL/GenBank/DDBJ databases">
        <title>Annotation for the trematode Paragonimus miyazaki's.</title>
        <authorList>
            <person name="Choi Y.-J."/>
        </authorList>
    </citation>
    <scope>NUCLEOTIDE SEQUENCE</scope>
    <source>
        <strain evidence="1">Japan</strain>
    </source>
</reference>
<protein>
    <submittedName>
        <fullName evidence="1">Uncharacterized protein</fullName>
    </submittedName>
</protein>
<dbReference type="OrthoDB" id="6247852at2759"/>
<dbReference type="EMBL" id="JTDE01000495">
    <property type="protein sequence ID" value="KAF7261076.1"/>
    <property type="molecule type" value="Genomic_DNA"/>
</dbReference>
<dbReference type="Proteomes" id="UP000822476">
    <property type="component" value="Unassembled WGS sequence"/>
</dbReference>
<sequence length="127" mass="14471">EITIFGKRIRYVTLPDWVDVRGALEQWDFETVSSGPTLSLSKRLMTRPKRARDKYEALRTHPPTTIRTDSINKQMKENQNDAVTSPTISTVDGKQIRLTVKDSHCATHPSVRPLRIVQHKETFTGNG</sequence>
<evidence type="ECO:0000313" key="1">
    <source>
        <dbReference type="EMBL" id="KAF7261076.1"/>
    </source>
</evidence>